<dbReference type="RefSeq" id="WP_413780480.1">
    <property type="nucleotide sequence ID" value="NZ_JAUOZS010000001.1"/>
</dbReference>
<keyword evidence="1" id="KW-1133">Transmembrane helix</keyword>
<feature type="transmembrane region" description="Helical" evidence="1">
    <location>
        <begin position="6"/>
        <end position="22"/>
    </location>
</feature>
<accession>A0ABU3P1P1</accession>
<organism evidence="2 3">
    <name type="scientific">Anaeroselena agilis</name>
    <dbReference type="NCBI Taxonomy" id="3063788"/>
    <lineage>
        <taxon>Bacteria</taxon>
        <taxon>Bacillati</taxon>
        <taxon>Bacillota</taxon>
        <taxon>Negativicutes</taxon>
        <taxon>Acetonemataceae</taxon>
        <taxon>Anaeroselena</taxon>
    </lineage>
</organism>
<protein>
    <submittedName>
        <fullName evidence="2">CBO0543 family protein</fullName>
    </submittedName>
</protein>
<keyword evidence="1" id="KW-0472">Membrane</keyword>
<evidence type="ECO:0000313" key="2">
    <source>
        <dbReference type="EMBL" id="MDT8901986.1"/>
    </source>
</evidence>
<keyword evidence="3" id="KW-1185">Reference proteome</keyword>
<keyword evidence="1" id="KW-0812">Transmembrane</keyword>
<reference evidence="2 3" key="1">
    <citation type="submission" date="2023-07" db="EMBL/GenBank/DDBJ databases">
        <title>The novel representative of Negativicutes class, Anaeroselena agilis gen. nov. sp. nov.</title>
        <authorList>
            <person name="Prokofeva M.I."/>
            <person name="Elcheninov A.G."/>
            <person name="Klyukina A."/>
            <person name="Kublanov I.V."/>
            <person name="Frolov E.N."/>
            <person name="Podosokorskaya O.A."/>
        </authorList>
    </citation>
    <scope>NUCLEOTIDE SEQUENCE [LARGE SCALE GENOMIC DNA]</scope>
    <source>
        <strain evidence="2 3">4137-cl</strain>
    </source>
</reference>
<feature type="transmembrane region" description="Helical" evidence="1">
    <location>
        <begin position="126"/>
        <end position="150"/>
    </location>
</feature>
<dbReference type="NCBIfam" id="NF041644">
    <property type="entry name" value="CBO0543_fam"/>
    <property type="match status" value="1"/>
</dbReference>
<evidence type="ECO:0000313" key="3">
    <source>
        <dbReference type="Proteomes" id="UP001254848"/>
    </source>
</evidence>
<feature type="transmembrane region" description="Helical" evidence="1">
    <location>
        <begin position="97"/>
        <end position="114"/>
    </location>
</feature>
<feature type="transmembrane region" description="Helical" evidence="1">
    <location>
        <begin position="34"/>
        <end position="54"/>
    </location>
</feature>
<dbReference type="EMBL" id="JAUOZS010000001">
    <property type="protein sequence ID" value="MDT8901986.1"/>
    <property type="molecule type" value="Genomic_DNA"/>
</dbReference>
<name>A0ABU3P1P1_9FIRM</name>
<evidence type="ECO:0000256" key="1">
    <source>
        <dbReference type="SAM" id="Phobius"/>
    </source>
</evidence>
<comment type="caution">
    <text evidence="2">The sequence shown here is derived from an EMBL/GenBank/DDBJ whole genome shotgun (WGS) entry which is preliminary data.</text>
</comment>
<gene>
    <name evidence="2" type="ORF">Q4T40_12090</name>
</gene>
<dbReference type="Proteomes" id="UP001254848">
    <property type="component" value="Unassembled WGS sequence"/>
</dbReference>
<dbReference type="InterPro" id="IPR048147">
    <property type="entry name" value="CBO0543-like"/>
</dbReference>
<sequence length="153" mass="17966">MSVEDAILTAAVVISVISLAFTPRNKLFELQFILLFVQLPTWLLGLTVVELGWLEYPHRELADVNRTSFIFEYIFLPVLCVHVNNHYPWQASTPVKTAYLTGIGLIITGVEVLFERHTMLIQYTSWKWYWTLFSVMFIFWLTQKTIAWFFRSP</sequence>
<proteinExistence type="predicted"/>